<name>A0A4R4PJB5_9ACTN</name>
<accession>A0A4R4PJB5</accession>
<dbReference type="RefSeq" id="WP_132413063.1">
    <property type="nucleotide sequence ID" value="NZ_SMKA01000198.1"/>
</dbReference>
<dbReference type="Proteomes" id="UP000295075">
    <property type="component" value="Unassembled WGS sequence"/>
</dbReference>
<dbReference type="EMBL" id="SMKA01000198">
    <property type="protein sequence ID" value="TDC22150.1"/>
    <property type="molecule type" value="Genomic_DNA"/>
</dbReference>
<gene>
    <name evidence="1" type="ORF">E1261_31670</name>
</gene>
<comment type="caution">
    <text evidence="1">The sequence shown here is derived from an EMBL/GenBank/DDBJ whole genome shotgun (WGS) entry which is preliminary data.</text>
</comment>
<dbReference type="AlphaFoldDB" id="A0A4R4PJB5"/>
<reference evidence="1 2" key="1">
    <citation type="submission" date="2019-03" db="EMBL/GenBank/DDBJ databases">
        <title>Draft genome sequences of novel Actinobacteria.</title>
        <authorList>
            <person name="Sahin N."/>
            <person name="Ay H."/>
            <person name="Saygin H."/>
        </authorList>
    </citation>
    <scope>NUCLEOTIDE SEQUENCE [LARGE SCALE GENOMIC DNA]</scope>
    <source>
        <strain evidence="1 2">JCM 30547</strain>
    </source>
</reference>
<proteinExistence type="predicted"/>
<evidence type="ECO:0000313" key="1">
    <source>
        <dbReference type="EMBL" id="TDC22150.1"/>
    </source>
</evidence>
<keyword evidence="2" id="KW-1185">Reference proteome</keyword>
<evidence type="ECO:0000313" key="2">
    <source>
        <dbReference type="Proteomes" id="UP000295075"/>
    </source>
</evidence>
<protein>
    <submittedName>
        <fullName evidence="1">Uncharacterized protein</fullName>
    </submittedName>
</protein>
<sequence>MADVNCAHCGEPWEGHYLRHDLIWTECVDCGENIVKFSDGSWQLKGQPWHGSKGNCQHTRGGRRVCSDDHGPVPASIENSEDVQAWFHLVVAGRGCPNCGDVGPRPNDERGQANVMALFDSAVFDGDPAEYL</sequence>
<organism evidence="1 2">
    <name type="scientific">Kribbella albertanoniae</name>
    <dbReference type="NCBI Taxonomy" id="1266829"/>
    <lineage>
        <taxon>Bacteria</taxon>
        <taxon>Bacillati</taxon>
        <taxon>Actinomycetota</taxon>
        <taxon>Actinomycetes</taxon>
        <taxon>Propionibacteriales</taxon>
        <taxon>Kribbellaceae</taxon>
        <taxon>Kribbella</taxon>
    </lineage>
</organism>